<dbReference type="RefSeq" id="WP_169163908.1">
    <property type="nucleotide sequence ID" value="NZ_JABBFW010000049.1"/>
</dbReference>
<comment type="caution">
    <text evidence="1">The sequence shown here is derived from an EMBL/GenBank/DDBJ whole genome shotgun (WGS) entry which is preliminary data.</text>
</comment>
<sequence>MPFDVFAEDGRLLLPANARLNDERVVARLRLQGALFVQPRDYDAWRRGMAKAVDGVLQQNAKLSNLARARPDLVRAEIPAMPGEEWEGQVVALDSAMQGRGTDKPWLTRVLEVQAGMRTLSARRMDEALFHLVYTGGNRTAHYTSRQALRCMLIAGEAARELKWDDERIALLDKVALTMNAGAWQLHDRMARHAGRIEDPDDRAQMDRHPADSAQMLQDSGVTDDAWLEAVRLHHDDSLASLPMAELSPGQQIAVLLRRVDRYSAMLSRRVGRGALSATQAAQMACLGADGRPDPIGSLVLKAVGLYPPGSYVTLASNESGIVLMRGARANQPMVAALLNAQGMVMAEPRPRDTSQPNLAVRAALRPEQMTVDPPLVKLQILWSWLRSQAVNAAASP</sequence>
<dbReference type="EMBL" id="JABBFW010000049">
    <property type="protein sequence ID" value="NML19010.1"/>
    <property type="molecule type" value="Genomic_DNA"/>
</dbReference>
<protein>
    <recommendedName>
        <fullName evidence="3">HD-GYP domain, c-di-GMP phosphodiesterase class II (Or its inactivated variant)</fullName>
    </recommendedName>
</protein>
<evidence type="ECO:0000313" key="2">
    <source>
        <dbReference type="Proteomes" id="UP000574067"/>
    </source>
</evidence>
<evidence type="ECO:0008006" key="3">
    <source>
        <dbReference type="Google" id="ProtNLM"/>
    </source>
</evidence>
<proteinExistence type="predicted"/>
<dbReference type="Gene3D" id="1.10.3210.10">
    <property type="entry name" value="Hypothetical protein af1432"/>
    <property type="match status" value="1"/>
</dbReference>
<gene>
    <name evidence="1" type="ORF">HHL10_28985</name>
</gene>
<organism evidence="1 2">
    <name type="scientific">Azohydromonas caseinilytica</name>
    <dbReference type="NCBI Taxonomy" id="2728836"/>
    <lineage>
        <taxon>Bacteria</taxon>
        <taxon>Pseudomonadati</taxon>
        <taxon>Pseudomonadota</taxon>
        <taxon>Betaproteobacteria</taxon>
        <taxon>Burkholderiales</taxon>
        <taxon>Sphaerotilaceae</taxon>
        <taxon>Azohydromonas</taxon>
    </lineage>
</organism>
<dbReference type="AlphaFoldDB" id="A0A848FL78"/>
<evidence type="ECO:0000313" key="1">
    <source>
        <dbReference type="EMBL" id="NML19010.1"/>
    </source>
</evidence>
<dbReference type="SUPFAM" id="SSF109604">
    <property type="entry name" value="HD-domain/PDEase-like"/>
    <property type="match status" value="1"/>
</dbReference>
<accession>A0A848FL78</accession>
<dbReference type="Proteomes" id="UP000574067">
    <property type="component" value="Unassembled WGS sequence"/>
</dbReference>
<name>A0A848FL78_9BURK</name>
<keyword evidence="2" id="KW-1185">Reference proteome</keyword>
<reference evidence="1 2" key="1">
    <citation type="submission" date="2020-04" db="EMBL/GenBank/DDBJ databases">
        <title>Azohydromonas sp. isolated from soil.</title>
        <authorList>
            <person name="Dahal R.H."/>
        </authorList>
    </citation>
    <scope>NUCLEOTIDE SEQUENCE [LARGE SCALE GENOMIC DNA]</scope>
    <source>
        <strain evidence="1 2">G-1-1-14</strain>
    </source>
</reference>